<reference evidence="8" key="1">
    <citation type="submission" date="2019-10" db="EMBL/GenBank/DDBJ databases">
        <title>Conservation and host-specific expression of non-tandemly repeated heterogenous ribosome RNA gene in arbuscular mycorrhizal fungi.</title>
        <authorList>
            <person name="Maeda T."/>
            <person name="Kobayashi Y."/>
            <person name="Nakagawa T."/>
            <person name="Ezawa T."/>
            <person name="Yamaguchi K."/>
            <person name="Bino T."/>
            <person name="Nishimoto Y."/>
            <person name="Shigenobu S."/>
            <person name="Kawaguchi M."/>
        </authorList>
    </citation>
    <scope>NUCLEOTIDE SEQUENCE</scope>
    <source>
        <strain evidence="8">HR1</strain>
    </source>
</reference>
<organism evidence="8 9">
    <name type="scientific">Rhizophagus clarus</name>
    <dbReference type="NCBI Taxonomy" id="94130"/>
    <lineage>
        <taxon>Eukaryota</taxon>
        <taxon>Fungi</taxon>
        <taxon>Fungi incertae sedis</taxon>
        <taxon>Mucoromycota</taxon>
        <taxon>Glomeromycotina</taxon>
        <taxon>Glomeromycetes</taxon>
        <taxon>Glomerales</taxon>
        <taxon>Glomeraceae</taxon>
        <taxon>Rhizophagus</taxon>
    </lineage>
</organism>
<feature type="transmembrane region" description="Helical" evidence="7">
    <location>
        <begin position="48"/>
        <end position="70"/>
    </location>
</feature>
<comment type="caution">
    <text evidence="8">The sequence shown here is derived from an EMBL/GenBank/DDBJ whole genome shotgun (WGS) entry which is preliminary data.</text>
</comment>
<keyword evidence="3 7" id="KW-0812">Transmembrane</keyword>
<dbReference type="GO" id="GO:0005886">
    <property type="term" value="C:plasma membrane"/>
    <property type="evidence" value="ECO:0007669"/>
    <property type="project" value="TreeGrafter"/>
</dbReference>
<feature type="transmembrane region" description="Helical" evidence="7">
    <location>
        <begin position="234"/>
        <end position="254"/>
    </location>
</feature>
<accession>A0A8H3KTF4</accession>
<feature type="compositionally biased region" description="Basic and acidic residues" evidence="6">
    <location>
        <begin position="1"/>
        <end position="14"/>
    </location>
</feature>
<feature type="region of interest" description="Disordered" evidence="6">
    <location>
        <begin position="1"/>
        <end position="31"/>
    </location>
</feature>
<evidence type="ECO:0000256" key="1">
    <source>
        <dbReference type="ARBA" id="ARBA00004141"/>
    </source>
</evidence>
<evidence type="ECO:0000256" key="6">
    <source>
        <dbReference type="SAM" id="MobiDB-lite"/>
    </source>
</evidence>
<feature type="transmembrane region" description="Helical" evidence="7">
    <location>
        <begin position="115"/>
        <end position="135"/>
    </location>
</feature>
<feature type="compositionally biased region" description="Acidic residues" evidence="6">
    <location>
        <begin position="15"/>
        <end position="27"/>
    </location>
</feature>
<keyword evidence="4 7" id="KW-1133">Transmembrane helix</keyword>
<evidence type="ECO:0000256" key="5">
    <source>
        <dbReference type="ARBA" id="ARBA00023136"/>
    </source>
</evidence>
<name>A0A8H3KTF4_9GLOM</name>
<evidence type="ECO:0000256" key="4">
    <source>
        <dbReference type="ARBA" id="ARBA00022989"/>
    </source>
</evidence>
<dbReference type="OrthoDB" id="2130629at2759"/>
<dbReference type="InterPro" id="IPR036259">
    <property type="entry name" value="MFS_trans_sf"/>
</dbReference>
<comment type="subcellular location">
    <subcellularLocation>
        <location evidence="1">Membrane</location>
        <topology evidence="1">Multi-pass membrane protein</topology>
    </subcellularLocation>
</comment>
<proteinExistence type="predicted"/>
<feature type="transmembrane region" description="Helical" evidence="7">
    <location>
        <begin position="147"/>
        <end position="169"/>
    </location>
</feature>
<feature type="region of interest" description="Disordered" evidence="6">
    <location>
        <begin position="174"/>
        <end position="205"/>
    </location>
</feature>
<dbReference type="Proteomes" id="UP000615446">
    <property type="component" value="Unassembled WGS sequence"/>
</dbReference>
<feature type="transmembrane region" description="Helical" evidence="7">
    <location>
        <begin position="338"/>
        <end position="356"/>
    </location>
</feature>
<dbReference type="EMBL" id="BLAL01000011">
    <property type="protein sequence ID" value="GES73871.1"/>
    <property type="molecule type" value="Genomic_DNA"/>
</dbReference>
<feature type="transmembrane region" description="Helical" evidence="7">
    <location>
        <begin position="82"/>
        <end position="103"/>
    </location>
</feature>
<evidence type="ECO:0000313" key="9">
    <source>
        <dbReference type="Proteomes" id="UP000615446"/>
    </source>
</evidence>
<keyword evidence="5 7" id="KW-0472">Membrane</keyword>
<dbReference type="InterPro" id="IPR011701">
    <property type="entry name" value="MFS"/>
</dbReference>
<dbReference type="PANTHER" id="PTHR23502">
    <property type="entry name" value="MAJOR FACILITATOR SUPERFAMILY"/>
    <property type="match status" value="1"/>
</dbReference>
<sequence length="437" mass="50121">MADIGEVPHQKSSSEEEQEADEEEEAEEPAHKILSHPQKWPILKKYRILFLVAIPTFLTPLSNTPLYPAISDMKKEFKTTAIIIDSLLGIFTIFRGIAPIFWSSYSDQLKTRKRVYLASLLLYTMTSLTLGGGTVSDVFIPAERGRWRWIFYILAITGGATLLLMASFLPETFREPGERSSSRPHQIRIIRESHPPTPSEESKQYTQKKSYNPLLPLKLLLQLNTTLSILSKSLISLIIYTQSILITKMFSFYYDVSNMYLLFSYMSPPIGYLIGSFIAGIYSDRLVERESKAEMRKEREMKREEKKRLEKGESMEMLQEMIDDRDTIYKFPIFRIKVAFYSSLLVPLFIVCYGWLAQSKVYILIPLICTFIAGIGLQGQSNCISTYLIDANPGKSASALALRTGWTYTIMAFFSIISIIFLVIILKYDERWRGVNI</sequence>
<dbReference type="PANTHER" id="PTHR23502:SF132">
    <property type="entry name" value="POLYAMINE TRANSPORTER 2-RELATED"/>
    <property type="match status" value="1"/>
</dbReference>
<dbReference type="SUPFAM" id="SSF103473">
    <property type="entry name" value="MFS general substrate transporter"/>
    <property type="match status" value="1"/>
</dbReference>
<dbReference type="Pfam" id="PF07690">
    <property type="entry name" value="MFS_1"/>
    <property type="match status" value="1"/>
</dbReference>
<dbReference type="AlphaFoldDB" id="A0A8H3KTF4"/>
<feature type="transmembrane region" description="Helical" evidence="7">
    <location>
        <begin position="260"/>
        <end position="282"/>
    </location>
</feature>
<evidence type="ECO:0000256" key="3">
    <source>
        <dbReference type="ARBA" id="ARBA00022692"/>
    </source>
</evidence>
<protein>
    <submittedName>
        <fullName evidence="8">Major facilitator superfamily domain-containing protein</fullName>
    </submittedName>
</protein>
<keyword evidence="2" id="KW-0813">Transport</keyword>
<dbReference type="Gene3D" id="1.20.1250.20">
    <property type="entry name" value="MFS general substrate transporter like domains"/>
    <property type="match status" value="1"/>
</dbReference>
<gene>
    <name evidence="8" type="ORF">RCL2_000137800</name>
</gene>
<evidence type="ECO:0000256" key="7">
    <source>
        <dbReference type="SAM" id="Phobius"/>
    </source>
</evidence>
<dbReference type="GO" id="GO:0022857">
    <property type="term" value="F:transmembrane transporter activity"/>
    <property type="evidence" value="ECO:0007669"/>
    <property type="project" value="InterPro"/>
</dbReference>
<evidence type="ECO:0000256" key="2">
    <source>
        <dbReference type="ARBA" id="ARBA00022448"/>
    </source>
</evidence>
<evidence type="ECO:0000313" key="8">
    <source>
        <dbReference type="EMBL" id="GES73871.1"/>
    </source>
</evidence>
<feature type="transmembrane region" description="Helical" evidence="7">
    <location>
        <begin position="405"/>
        <end position="426"/>
    </location>
</feature>